<feature type="compositionally biased region" description="Acidic residues" evidence="1">
    <location>
        <begin position="396"/>
        <end position="423"/>
    </location>
</feature>
<dbReference type="Pfam" id="PF02373">
    <property type="entry name" value="JmjC"/>
    <property type="match status" value="1"/>
</dbReference>
<feature type="compositionally biased region" description="Acidic residues" evidence="1">
    <location>
        <begin position="472"/>
        <end position="490"/>
    </location>
</feature>
<feature type="compositionally biased region" description="Low complexity" evidence="1">
    <location>
        <begin position="643"/>
        <end position="656"/>
    </location>
</feature>
<dbReference type="EMBL" id="BSDZ01000021">
    <property type="protein sequence ID" value="GLI64915.1"/>
    <property type="molecule type" value="Genomic_DNA"/>
</dbReference>
<dbReference type="PROSITE" id="PS51183">
    <property type="entry name" value="JMJN"/>
    <property type="match status" value="1"/>
</dbReference>
<dbReference type="SUPFAM" id="SSF51197">
    <property type="entry name" value="Clavaminate synthase-like"/>
    <property type="match status" value="1"/>
</dbReference>
<dbReference type="PANTHER" id="PTHR10694">
    <property type="entry name" value="LYSINE-SPECIFIC DEMETHYLASE"/>
    <property type="match status" value="1"/>
</dbReference>
<evidence type="ECO:0000259" key="3">
    <source>
        <dbReference type="PROSITE" id="PS51184"/>
    </source>
</evidence>
<gene>
    <name evidence="4" type="ORF">VaNZ11_008308</name>
</gene>
<feature type="compositionally biased region" description="Low complexity" evidence="1">
    <location>
        <begin position="728"/>
        <end position="738"/>
    </location>
</feature>
<name>A0ABQ5S4W5_9CHLO</name>
<protein>
    <recommendedName>
        <fullName evidence="6">Jumonji domain-containing protein</fullName>
    </recommendedName>
</protein>
<sequence>MGDHGTVCPVFRPTREEFEQPFCDYVRKIFKKQPDLPMFKVVPPRGWRPRRTPFPDLRKVQINVPIRQHVFGTKGAYRCLFVEQKPMTVADFKLAAEEDAMRLRGGGSTHGTGGGDGSAGSGLRISSRTTSARYNRPPDYESSPATHQKVFAGADGECAPDGASTGGPDLDAVDPDLERAFWSNVTLNPPMYGADTPTSFFDDKLPYGWNLQHLGDLLQNHPKVDSVPGVTTPMTYFGMWRSFFGWHKEDADLYSVNFLHWGAPKVWYGVAPSAKLKFERMAQSLFPELHRACPAFVRHKDIMLSPACLKTYGVPCMRACQRPNEFIVLNAAAYHAGFNSGFNCAEAVNFGMKEWIPVGKEAVPCRCSALKDGVRISMKLFDPKWVDPYETPSESSQEEEDKDSEEGSEEEEEEDEEEEEEEDQQKTVAAKRRRGGARQASVPAAKKPRGRKPAAASGKKKKNTRGKKVVEESSEGEESSSSEEEDEVEEVPQSTKPKRKRMPTKKAAAAAAEKAEATAAVRKGSRAPAEGEAMTTSVRGKRSAATAVVKRAIAKSRGTADAVKSKASAPAAKPAAAAAKRGPGRPRKAVDTPEGANAAATPTAAAVSTGGRGSRKRKAVEEPEKAPAEAALAEGRGGRTRRAAAAAAITAAATVGIRKRARGGAAETIAEKDDAGASGDAAGGSEAVAVCARAVAGRRAKASVGQTEESEAAEAKDSGHSRGGRNSGRGAAASTPTATAAGTVMITAAATEEPPPAAPAPAAPVEVAIAEVNVEGRLVVTAVKPRSTVEAAAVALKARINTPCQESVSGPPMAIVGDADTPAGRRSTPAATSVASSVDKRFFFLVQRLSRPASTPGNVLLRWLKEGRDGLFRPVAGSVWEESAGALLPVRAQAVGPCGGATAADSDSDGDASGSGADVTGSSSPSHSAAGGPAAETVCEPEAWRLVTPRDQIINVELRRE</sequence>
<organism evidence="4 5">
    <name type="scientific">Volvox africanus</name>
    <dbReference type="NCBI Taxonomy" id="51714"/>
    <lineage>
        <taxon>Eukaryota</taxon>
        <taxon>Viridiplantae</taxon>
        <taxon>Chlorophyta</taxon>
        <taxon>core chlorophytes</taxon>
        <taxon>Chlorophyceae</taxon>
        <taxon>CS clade</taxon>
        <taxon>Chlamydomonadales</taxon>
        <taxon>Volvocaceae</taxon>
        <taxon>Volvox</taxon>
    </lineage>
</organism>
<evidence type="ECO:0000259" key="2">
    <source>
        <dbReference type="PROSITE" id="PS51183"/>
    </source>
</evidence>
<dbReference type="Gene3D" id="2.60.120.650">
    <property type="entry name" value="Cupin"/>
    <property type="match status" value="1"/>
</dbReference>
<dbReference type="SMART" id="SM00545">
    <property type="entry name" value="JmjN"/>
    <property type="match status" value="1"/>
</dbReference>
<evidence type="ECO:0000256" key="1">
    <source>
        <dbReference type="SAM" id="MobiDB-lite"/>
    </source>
</evidence>
<dbReference type="InterPro" id="IPR003349">
    <property type="entry name" value="JmjN"/>
</dbReference>
<evidence type="ECO:0000313" key="5">
    <source>
        <dbReference type="Proteomes" id="UP001165090"/>
    </source>
</evidence>
<feature type="compositionally biased region" description="Low complexity" evidence="1">
    <location>
        <begin position="505"/>
        <end position="520"/>
    </location>
</feature>
<feature type="compositionally biased region" description="Basic residues" evidence="1">
    <location>
        <begin position="446"/>
        <end position="467"/>
    </location>
</feature>
<evidence type="ECO:0008006" key="6">
    <source>
        <dbReference type="Google" id="ProtNLM"/>
    </source>
</evidence>
<feature type="compositionally biased region" description="Low complexity" evidence="1">
    <location>
        <begin position="596"/>
        <end position="606"/>
    </location>
</feature>
<feature type="compositionally biased region" description="Polar residues" evidence="1">
    <location>
        <begin position="124"/>
        <end position="133"/>
    </location>
</feature>
<feature type="region of interest" description="Disordered" evidence="1">
    <location>
        <begin position="897"/>
        <end position="942"/>
    </location>
</feature>
<feature type="compositionally biased region" description="Gly residues" evidence="1">
    <location>
        <begin position="104"/>
        <end position="120"/>
    </location>
</feature>
<dbReference type="PANTHER" id="PTHR10694:SF7">
    <property type="entry name" value="[HISTONE H3]-TRIMETHYL-L-LYSINE(9) DEMETHYLASE"/>
    <property type="match status" value="1"/>
</dbReference>
<dbReference type="Proteomes" id="UP001165090">
    <property type="component" value="Unassembled WGS sequence"/>
</dbReference>
<accession>A0ABQ5S4W5</accession>
<reference evidence="4 5" key="1">
    <citation type="journal article" date="2023" name="IScience">
        <title>Expanded male sex-determining region conserved during the evolution of homothallism in the green alga Volvox.</title>
        <authorList>
            <person name="Yamamoto K."/>
            <person name="Matsuzaki R."/>
            <person name="Mahakham W."/>
            <person name="Heman W."/>
            <person name="Sekimoto H."/>
            <person name="Kawachi M."/>
            <person name="Minakuchi Y."/>
            <person name="Toyoda A."/>
            <person name="Nozaki H."/>
        </authorList>
    </citation>
    <scope>NUCLEOTIDE SEQUENCE [LARGE SCALE GENOMIC DNA]</scope>
    <source>
        <strain evidence="4 5">NIES-4468</strain>
    </source>
</reference>
<keyword evidence="5" id="KW-1185">Reference proteome</keyword>
<evidence type="ECO:0000313" key="4">
    <source>
        <dbReference type="EMBL" id="GLI64915.1"/>
    </source>
</evidence>
<feature type="compositionally biased region" description="Low complexity" evidence="1">
    <location>
        <begin position="900"/>
        <end position="935"/>
    </location>
</feature>
<dbReference type="SMART" id="SM00558">
    <property type="entry name" value="JmjC"/>
    <property type="match status" value="1"/>
</dbReference>
<feature type="compositionally biased region" description="Low complexity" evidence="1">
    <location>
        <begin position="565"/>
        <end position="581"/>
    </location>
</feature>
<proteinExistence type="predicted"/>
<feature type="region of interest" description="Disordered" evidence="1">
    <location>
        <begin position="385"/>
        <end position="684"/>
    </location>
</feature>
<feature type="domain" description="JmjN" evidence="2">
    <location>
        <begin position="8"/>
        <end position="50"/>
    </location>
</feature>
<dbReference type="PROSITE" id="PS51184">
    <property type="entry name" value="JMJC"/>
    <property type="match status" value="1"/>
</dbReference>
<feature type="region of interest" description="Disordered" evidence="1">
    <location>
        <begin position="698"/>
        <end position="738"/>
    </location>
</feature>
<feature type="region of interest" description="Disordered" evidence="1">
    <location>
        <begin position="103"/>
        <end position="145"/>
    </location>
</feature>
<comment type="caution">
    <text evidence="4">The sequence shown here is derived from an EMBL/GenBank/DDBJ whole genome shotgun (WGS) entry which is preliminary data.</text>
</comment>
<dbReference type="InterPro" id="IPR003347">
    <property type="entry name" value="JmjC_dom"/>
</dbReference>
<feature type="domain" description="JmjC" evidence="3">
    <location>
        <begin position="194"/>
        <end position="367"/>
    </location>
</feature>